<accession>A0A9Q5NBP7</accession>
<dbReference type="EMBL" id="LNZH02000052">
    <property type="protein sequence ID" value="OCB91893.1"/>
    <property type="molecule type" value="Genomic_DNA"/>
</dbReference>
<dbReference type="OrthoDB" id="2497682at2759"/>
<keyword evidence="2" id="KW-0732">Signal</keyword>
<evidence type="ECO:0000256" key="2">
    <source>
        <dbReference type="SAM" id="SignalP"/>
    </source>
</evidence>
<organism evidence="3 4">
    <name type="scientific">Sanghuangporus baumii</name>
    <name type="common">Phellinus baumii</name>
    <dbReference type="NCBI Taxonomy" id="108892"/>
    <lineage>
        <taxon>Eukaryota</taxon>
        <taxon>Fungi</taxon>
        <taxon>Dikarya</taxon>
        <taxon>Basidiomycota</taxon>
        <taxon>Agaricomycotina</taxon>
        <taxon>Agaricomycetes</taxon>
        <taxon>Hymenochaetales</taxon>
        <taxon>Hymenochaetaceae</taxon>
        <taxon>Sanghuangporus</taxon>
    </lineage>
</organism>
<name>A0A9Q5NBP7_SANBA</name>
<gene>
    <name evidence="3" type="ORF">A7U60_g828</name>
</gene>
<proteinExistence type="predicted"/>
<dbReference type="AlphaFoldDB" id="A0A9Q5NBP7"/>
<evidence type="ECO:0000313" key="4">
    <source>
        <dbReference type="Proteomes" id="UP000757232"/>
    </source>
</evidence>
<evidence type="ECO:0000313" key="3">
    <source>
        <dbReference type="EMBL" id="OCB91893.1"/>
    </source>
</evidence>
<keyword evidence="4" id="KW-1185">Reference proteome</keyword>
<evidence type="ECO:0000256" key="1">
    <source>
        <dbReference type="SAM" id="MobiDB-lite"/>
    </source>
</evidence>
<feature type="signal peptide" evidence="2">
    <location>
        <begin position="1"/>
        <end position="26"/>
    </location>
</feature>
<dbReference type="Proteomes" id="UP000757232">
    <property type="component" value="Unassembled WGS sequence"/>
</dbReference>
<feature type="chain" id="PRO_5040332988" evidence="2">
    <location>
        <begin position="27"/>
        <end position="266"/>
    </location>
</feature>
<feature type="region of interest" description="Disordered" evidence="1">
    <location>
        <begin position="121"/>
        <end position="142"/>
    </location>
</feature>
<sequence>MRSLILAIPFVLIATLLSAPTAKASALALPVPYPMPFRNADYNNHLASLPHATRHDVDKSRTTAVPSKPYHNGPVNASSVRHGYSARTYHQSIGISRRDFNSLLEGLGGHRDDAVADSQELQNMASQSASRDENDSTFQQGAASRFSSFSSSTQGFSDLFGQLAADKGLANYDKDNSLEVMLKDVVNANKDALSAVTALVYNIPDLGPVLGPIVYEIKCIVDDLLDLTENLTDGILNDMKPMLQGLLGQAAGMTCASQFKVLGFCL</sequence>
<reference evidence="3" key="1">
    <citation type="submission" date="2016-06" db="EMBL/GenBank/DDBJ databases">
        <title>Draft Genome sequence of the fungus Inonotus baumii.</title>
        <authorList>
            <person name="Zhu H."/>
            <person name="Lin W."/>
        </authorList>
    </citation>
    <scope>NUCLEOTIDE SEQUENCE</scope>
    <source>
        <strain evidence="3">821</strain>
    </source>
</reference>
<protein>
    <submittedName>
        <fullName evidence="3">Uncharacterized protein</fullName>
    </submittedName>
</protein>
<comment type="caution">
    <text evidence="3">The sequence shown here is derived from an EMBL/GenBank/DDBJ whole genome shotgun (WGS) entry which is preliminary data.</text>
</comment>